<dbReference type="EC" id="2.1.1.-" evidence="8"/>
<keyword evidence="10" id="KW-1185">Reference proteome</keyword>
<keyword evidence="6 8" id="KW-0949">S-adenosyl-L-methionine</keyword>
<dbReference type="FunFam" id="1.10.10.2150:FF:000001">
    <property type="entry name" value="Ribosomal RNA-processing protein 8"/>
    <property type="match status" value="1"/>
</dbReference>
<dbReference type="PANTHER" id="PTHR12787:SF0">
    <property type="entry name" value="RIBOSOMAL RNA-PROCESSING PROTEIN 8"/>
    <property type="match status" value="1"/>
</dbReference>
<dbReference type="InterPro" id="IPR029063">
    <property type="entry name" value="SAM-dependent_MTases_sf"/>
</dbReference>
<dbReference type="GO" id="GO:0008168">
    <property type="term" value="F:methyltransferase activity"/>
    <property type="evidence" value="ECO:0007669"/>
    <property type="project" value="UniProtKB-KW"/>
</dbReference>
<dbReference type="OrthoDB" id="10258825at2759"/>
<dbReference type="EMBL" id="LXWW01000139">
    <property type="protein sequence ID" value="OAO15485.1"/>
    <property type="molecule type" value="Genomic_DNA"/>
</dbReference>
<keyword evidence="3 8" id="KW-0698">rRNA processing</keyword>
<evidence type="ECO:0000256" key="2">
    <source>
        <dbReference type="ARBA" id="ARBA00006301"/>
    </source>
</evidence>
<dbReference type="Gene3D" id="1.10.10.2150">
    <property type="entry name" value="Ribosomal RNA-processing protein 8, N-terminal domain"/>
    <property type="match status" value="1"/>
</dbReference>
<comment type="similarity">
    <text evidence="2 8">Belongs to the methyltransferase superfamily. RRP8 family.</text>
</comment>
<proteinExistence type="inferred from homology"/>
<name>A0A196SEJ7_BLAHN</name>
<dbReference type="GO" id="GO:0032259">
    <property type="term" value="P:methylation"/>
    <property type="evidence" value="ECO:0007669"/>
    <property type="project" value="UniProtKB-KW"/>
</dbReference>
<dbReference type="Gene3D" id="3.40.50.150">
    <property type="entry name" value="Vaccinia Virus protein VP39"/>
    <property type="match status" value="1"/>
</dbReference>
<dbReference type="InterPro" id="IPR007823">
    <property type="entry name" value="RRP8"/>
</dbReference>
<keyword evidence="5 8" id="KW-0808">Transferase</keyword>
<sequence>MKTKKEEKKGKAKVSMGEKQPVQLHRSMNVKVRLGNTGGKETNMLGQLRDKMKGSKFRWINEQLYTQSGDKSLEMIKNDKELFDIYHEGFREQVTRWPLVPVDVFIKMLKKFPKQEVGDFGCGDAKIYKECPNQNVHSFDLVSEQPYITACDIAHVPLADASLDIAIFCLALMGTNWSEFVAESNRCLKPNGQLWIAEVRSRFESESVGGEEGFVRSIEKLGFKLAKKNTTNTHFGLFFFRKVSKASLKTAKSIPALKACIYKRR</sequence>
<protein>
    <recommendedName>
        <fullName evidence="8">Ribosomal RNA-processing protein 8</fullName>
        <ecNumber evidence="8">2.1.1.-</ecNumber>
    </recommendedName>
</protein>
<evidence type="ECO:0000256" key="6">
    <source>
        <dbReference type="ARBA" id="ARBA00022691"/>
    </source>
</evidence>
<dbReference type="AlphaFoldDB" id="A0A196SEJ7"/>
<evidence type="ECO:0000313" key="9">
    <source>
        <dbReference type="EMBL" id="OAO15485.1"/>
    </source>
</evidence>
<dbReference type="GO" id="GO:0005730">
    <property type="term" value="C:nucleolus"/>
    <property type="evidence" value="ECO:0007669"/>
    <property type="project" value="UniProtKB-SubCell"/>
</dbReference>
<dbReference type="InterPro" id="IPR042036">
    <property type="entry name" value="RRP8_N"/>
</dbReference>
<accession>A0A196SEJ7</accession>
<comment type="function">
    <text evidence="8">Probable methyltransferase required to silence rDNA.</text>
</comment>
<dbReference type="GO" id="GO:0006364">
    <property type="term" value="P:rRNA processing"/>
    <property type="evidence" value="ECO:0007669"/>
    <property type="project" value="UniProtKB-UniRule"/>
</dbReference>
<keyword evidence="4 8" id="KW-0489">Methyltransferase</keyword>
<evidence type="ECO:0000256" key="7">
    <source>
        <dbReference type="ARBA" id="ARBA00023242"/>
    </source>
</evidence>
<dbReference type="PANTHER" id="PTHR12787">
    <property type="entry name" value="RIBOSOMAL RNA-PROCESSING PROTEIN 8"/>
    <property type="match status" value="1"/>
</dbReference>
<evidence type="ECO:0000256" key="8">
    <source>
        <dbReference type="RuleBase" id="RU365074"/>
    </source>
</evidence>
<evidence type="ECO:0000256" key="3">
    <source>
        <dbReference type="ARBA" id="ARBA00022552"/>
    </source>
</evidence>
<reference evidence="9 10" key="1">
    <citation type="submission" date="2016-05" db="EMBL/GenBank/DDBJ databases">
        <title>Nuclear genome of Blastocystis sp. subtype 1 NandII.</title>
        <authorList>
            <person name="Gentekaki E."/>
            <person name="Curtis B."/>
            <person name="Stairs C."/>
            <person name="Eme L."/>
            <person name="Herman E."/>
            <person name="Klimes V."/>
            <person name="Arias M.C."/>
            <person name="Elias M."/>
            <person name="Hilliou F."/>
            <person name="Klute M."/>
            <person name="Malik S.-B."/>
            <person name="Pightling A."/>
            <person name="Rachubinski R."/>
            <person name="Salas D."/>
            <person name="Schlacht A."/>
            <person name="Suga H."/>
            <person name="Archibald J."/>
            <person name="Ball S.G."/>
            <person name="Clark G."/>
            <person name="Dacks J."/>
            <person name="Van Der Giezen M."/>
            <person name="Tsaousis A."/>
            <person name="Roger A."/>
        </authorList>
    </citation>
    <scope>NUCLEOTIDE SEQUENCE [LARGE SCALE GENOMIC DNA]</scope>
    <source>
        <strain evidence="10">ATCC 50177 / NandII</strain>
    </source>
</reference>
<evidence type="ECO:0000256" key="5">
    <source>
        <dbReference type="ARBA" id="ARBA00022679"/>
    </source>
</evidence>
<dbReference type="Pfam" id="PF05148">
    <property type="entry name" value="Methyltransf_8"/>
    <property type="match status" value="1"/>
</dbReference>
<organism evidence="9 10">
    <name type="scientific">Blastocystis sp. subtype 1 (strain ATCC 50177 / NandII)</name>
    <dbReference type="NCBI Taxonomy" id="478820"/>
    <lineage>
        <taxon>Eukaryota</taxon>
        <taxon>Sar</taxon>
        <taxon>Stramenopiles</taxon>
        <taxon>Bigyra</taxon>
        <taxon>Opalozoa</taxon>
        <taxon>Opalinata</taxon>
        <taxon>Blastocystidae</taxon>
        <taxon>Blastocystis</taxon>
    </lineage>
</organism>
<evidence type="ECO:0000313" key="10">
    <source>
        <dbReference type="Proteomes" id="UP000078348"/>
    </source>
</evidence>
<dbReference type="SUPFAM" id="SSF53335">
    <property type="entry name" value="S-adenosyl-L-methionine-dependent methyltransferases"/>
    <property type="match status" value="1"/>
</dbReference>
<comment type="subcellular location">
    <subcellularLocation>
        <location evidence="1 8">Nucleus</location>
        <location evidence="1 8">Nucleolus</location>
    </subcellularLocation>
</comment>
<evidence type="ECO:0000256" key="1">
    <source>
        <dbReference type="ARBA" id="ARBA00004604"/>
    </source>
</evidence>
<dbReference type="Proteomes" id="UP000078348">
    <property type="component" value="Unassembled WGS sequence"/>
</dbReference>
<dbReference type="STRING" id="478820.A0A196SEJ7"/>
<evidence type="ECO:0000256" key="4">
    <source>
        <dbReference type="ARBA" id="ARBA00022603"/>
    </source>
</evidence>
<comment type="caution">
    <text evidence="9">The sequence shown here is derived from an EMBL/GenBank/DDBJ whole genome shotgun (WGS) entry which is preliminary data.</text>
</comment>
<gene>
    <name evidence="9" type="ORF">AV274_2824</name>
</gene>
<keyword evidence="7 8" id="KW-0539">Nucleus</keyword>